<dbReference type="PANTHER" id="PTHR47990">
    <property type="entry name" value="2-OXOGLUTARATE (2OG) AND FE(II)-DEPENDENT OXYGENASE SUPERFAMILY PROTEIN-RELATED"/>
    <property type="match status" value="1"/>
</dbReference>
<keyword evidence="2 5" id="KW-0479">Metal-binding</keyword>
<dbReference type="PRINTS" id="PR00682">
    <property type="entry name" value="IPNSYNTHASE"/>
</dbReference>
<dbReference type="GO" id="GO:0016491">
    <property type="term" value="F:oxidoreductase activity"/>
    <property type="evidence" value="ECO:0007669"/>
    <property type="project" value="UniProtKB-KW"/>
</dbReference>
<dbReference type="Gene3D" id="2.60.120.330">
    <property type="entry name" value="B-lactam Antibiotic, Isopenicillin N Synthase, Chain"/>
    <property type="match status" value="1"/>
</dbReference>
<dbReference type="PROSITE" id="PS51471">
    <property type="entry name" value="FE2OG_OXY"/>
    <property type="match status" value="1"/>
</dbReference>
<sequence length="354" mass="39488">MDDAYVQAPEHRPVAPAAEATGVPVIDLSPLAATPPPGAVDALAAEVGAACRDWGFLVAVGHGVPEATAARAVEAGRAFFALPAERKAAVRRTERAPLGYYDAEHTKNVRDWKEVFDIFPRELPPPAASADGELVFVNKWPGDGDLPGFRVALEEYAAAMEELAFKLLELIARSLNLRPDRLHGFFREQTTYMRVNRYPPCPRPDLVLGLGRHRDSGALTILRQDDDVGGLDVRRPSTGEWVRVRPVPGSLVVNVGDIIQVWSNDRYESVEHRASVNSEQERFSIPYFFNPARRTAVEPLEEMVSEERPSRYNAYDWGEFFCTRRRSNFSKLDVDNIQIAHLRKDSVAMPARTD</sequence>
<evidence type="ECO:0000256" key="2">
    <source>
        <dbReference type="ARBA" id="ARBA00022723"/>
    </source>
</evidence>
<keyword evidence="3 5" id="KW-0560">Oxidoreductase</keyword>
<dbReference type="Pfam" id="PF14226">
    <property type="entry name" value="DIOX_N"/>
    <property type="match status" value="1"/>
</dbReference>
<evidence type="ECO:0000313" key="8">
    <source>
        <dbReference type="Proteomes" id="UP000823388"/>
    </source>
</evidence>
<evidence type="ECO:0000256" key="4">
    <source>
        <dbReference type="ARBA" id="ARBA00023004"/>
    </source>
</evidence>
<keyword evidence="8" id="KW-1185">Reference proteome</keyword>
<dbReference type="AlphaFoldDB" id="A0A8T0MHZ1"/>
<dbReference type="InterPro" id="IPR044861">
    <property type="entry name" value="IPNS-like_FE2OG_OXY"/>
</dbReference>
<feature type="domain" description="Fe2OG dioxygenase" evidence="6">
    <location>
        <begin position="189"/>
        <end position="291"/>
    </location>
</feature>
<dbReference type="OrthoDB" id="288590at2759"/>
<comment type="cofactor">
    <cofactor evidence="1">
        <name>L-ascorbate</name>
        <dbReference type="ChEBI" id="CHEBI:38290"/>
    </cofactor>
</comment>
<accession>A0A8T0MHZ1</accession>
<evidence type="ECO:0000256" key="5">
    <source>
        <dbReference type="RuleBase" id="RU003682"/>
    </source>
</evidence>
<comment type="caution">
    <text evidence="7">The sequence shown here is derived from an EMBL/GenBank/DDBJ whole genome shotgun (WGS) entry which is preliminary data.</text>
</comment>
<dbReference type="SUPFAM" id="SSF51197">
    <property type="entry name" value="Clavaminate synthase-like"/>
    <property type="match status" value="1"/>
</dbReference>
<gene>
    <name evidence="7" type="ORF">PVAP13_9NG206800</name>
</gene>
<dbReference type="Proteomes" id="UP000823388">
    <property type="component" value="Chromosome 9N"/>
</dbReference>
<evidence type="ECO:0000256" key="1">
    <source>
        <dbReference type="ARBA" id="ARBA00001961"/>
    </source>
</evidence>
<name>A0A8T0MHZ1_PANVG</name>
<dbReference type="InterPro" id="IPR050231">
    <property type="entry name" value="Iron_ascorbate_oxido_reductase"/>
</dbReference>
<dbReference type="InterPro" id="IPR026992">
    <property type="entry name" value="DIOX_N"/>
</dbReference>
<dbReference type="Pfam" id="PF03171">
    <property type="entry name" value="2OG-FeII_Oxy"/>
    <property type="match status" value="1"/>
</dbReference>
<evidence type="ECO:0000259" key="6">
    <source>
        <dbReference type="PROSITE" id="PS51471"/>
    </source>
</evidence>
<proteinExistence type="inferred from homology"/>
<dbReference type="InterPro" id="IPR027443">
    <property type="entry name" value="IPNS-like_sf"/>
</dbReference>
<dbReference type="GO" id="GO:0046872">
    <property type="term" value="F:metal ion binding"/>
    <property type="evidence" value="ECO:0007669"/>
    <property type="project" value="UniProtKB-KW"/>
</dbReference>
<organism evidence="7 8">
    <name type="scientific">Panicum virgatum</name>
    <name type="common">Blackwell switchgrass</name>
    <dbReference type="NCBI Taxonomy" id="38727"/>
    <lineage>
        <taxon>Eukaryota</taxon>
        <taxon>Viridiplantae</taxon>
        <taxon>Streptophyta</taxon>
        <taxon>Embryophyta</taxon>
        <taxon>Tracheophyta</taxon>
        <taxon>Spermatophyta</taxon>
        <taxon>Magnoliopsida</taxon>
        <taxon>Liliopsida</taxon>
        <taxon>Poales</taxon>
        <taxon>Poaceae</taxon>
        <taxon>PACMAD clade</taxon>
        <taxon>Panicoideae</taxon>
        <taxon>Panicodae</taxon>
        <taxon>Paniceae</taxon>
        <taxon>Panicinae</taxon>
        <taxon>Panicum</taxon>
        <taxon>Panicum sect. Hiantes</taxon>
    </lineage>
</organism>
<evidence type="ECO:0000256" key="3">
    <source>
        <dbReference type="ARBA" id="ARBA00023002"/>
    </source>
</evidence>
<protein>
    <recommendedName>
        <fullName evidence="6">Fe2OG dioxygenase domain-containing protein</fullName>
    </recommendedName>
</protein>
<dbReference type="InterPro" id="IPR005123">
    <property type="entry name" value="Oxoglu/Fe-dep_dioxygenase_dom"/>
</dbReference>
<dbReference type="EMBL" id="CM029054">
    <property type="protein sequence ID" value="KAG2536605.1"/>
    <property type="molecule type" value="Genomic_DNA"/>
</dbReference>
<dbReference type="FunFam" id="2.60.120.330:FF:000012">
    <property type="entry name" value="Gibberellin 20 oxidase 1"/>
    <property type="match status" value="1"/>
</dbReference>
<keyword evidence="4 5" id="KW-0408">Iron</keyword>
<evidence type="ECO:0000313" key="7">
    <source>
        <dbReference type="EMBL" id="KAG2536605.1"/>
    </source>
</evidence>
<comment type="similarity">
    <text evidence="5">Belongs to the iron/ascorbate-dependent oxidoreductase family.</text>
</comment>
<reference evidence="7" key="1">
    <citation type="submission" date="2020-05" db="EMBL/GenBank/DDBJ databases">
        <title>WGS assembly of Panicum virgatum.</title>
        <authorList>
            <person name="Lovell J.T."/>
            <person name="Jenkins J."/>
            <person name="Shu S."/>
            <person name="Juenger T.E."/>
            <person name="Schmutz J."/>
        </authorList>
    </citation>
    <scope>NUCLEOTIDE SEQUENCE</scope>
    <source>
        <strain evidence="7">AP13</strain>
    </source>
</reference>